<keyword evidence="4" id="KW-1185">Reference proteome</keyword>
<dbReference type="InterPro" id="IPR028098">
    <property type="entry name" value="Glyco_trans_4-like_N"/>
</dbReference>
<dbReference type="STRING" id="1120976.SAMN03080606_01634"/>
<dbReference type="OrthoDB" id="9766971at2"/>
<accession>A0A1G5GBT6</accession>
<dbReference type="PANTHER" id="PTHR45947">
    <property type="entry name" value="SULFOQUINOVOSYL TRANSFERASE SQD2"/>
    <property type="match status" value="1"/>
</dbReference>
<feature type="domain" description="Glycosyl transferase family 1" evidence="1">
    <location>
        <begin position="176"/>
        <end position="303"/>
    </location>
</feature>
<dbReference type="Proteomes" id="UP000198636">
    <property type="component" value="Unassembled WGS sequence"/>
</dbReference>
<dbReference type="Pfam" id="PF00534">
    <property type="entry name" value="Glycos_transf_1"/>
    <property type="match status" value="1"/>
</dbReference>
<evidence type="ECO:0000313" key="3">
    <source>
        <dbReference type="EMBL" id="SCY48992.1"/>
    </source>
</evidence>
<feature type="domain" description="Glycosyltransferase subfamily 4-like N-terminal" evidence="2">
    <location>
        <begin position="15"/>
        <end position="167"/>
    </location>
</feature>
<evidence type="ECO:0000313" key="4">
    <source>
        <dbReference type="Proteomes" id="UP000198636"/>
    </source>
</evidence>
<dbReference type="InterPro" id="IPR001296">
    <property type="entry name" value="Glyco_trans_1"/>
</dbReference>
<dbReference type="InterPro" id="IPR050194">
    <property type="entry name" value="Glycosyltransferase_grp1"/>
</dbReference>
<keyword evidence="3" id="KW-0808">Transferase</keyword>
<dbReference type="Gene3D" id="3.40.50.2000">
    <property type="entry name" value="Glycogen Phosphorylase B"/>
    <property type="match status" value="2"/>
</dbReference>
<evidence type="ECO:0000259" key="2">
    <source>
        <dbReference type="Pfam" id="PF13439"/>
    </source>
</evidence>
<dbReference type="Pfam" id="PF13439">
    <property type="entry name" value="Glyco_transf_4"/>
    <property type="match status" value="1"/>
</dbReference>
<reference evidence="3 4" key="1">
    <citation type="submission" date="2016-10" db="EMBL/GenBank/DDBJ databases">
        <authorList>
            <person name="de Groot N.N."/>
        </authorList>
    </citation>
    <scope>NUCLEOTIDE SEQUENCE [LARGE SCALE GENOMIC DNA]</scope>
    <source>
        <strain evidence="3 4">DSM 18978</strain>
    </source>
</reference>
<protein>
    <submittedName>
        <fullName evidence="3">Glycosyltransferase involved in cell wall bisynthesis</fullName>
    </submittedName>
</protein>
<dbReference type="PANTHER" id="PTHR45947:SF3">
    <property type="entry name" value="SULFOQUINOVOSYL TRANSFERASE SQD2"/>
    <property type="match status" value="1"/>
</dbReference>
<dbReference type="AlphaFoldDB" id="A0A1G5GBT6"/>
<name>A0A1G5GBT6_9FIRM</name>
<dbReference type="RefSeq" id="WP_091542118.1">
    <property type="nucleotide sequence ID" value="NZ_FMUS01000009.1"/>
</dbReference>
<dbReference type="GO" id="GO:0016758">
    <property type="term" value="F:hexosyltransferase activity"/>
    <property type="evidence" value="ECO:0007669"/>
    <property type="project" value="TreeGrafter"/>
</dbReference>
<sequence length="378" mass="42643">MKKLKILLPTTGLDIGGAETHVTELAKQLKEMGHQPIVMSSGGIYVEELKNYDISHVECPLNSKSPMDIIASINGFNNAVKIYQPDIIHTHGRIAALISKLVSLRFKIPFMSTSHALFTYRWPLKHLTFWGDEIIAISNDAKQHLIRHFDVDADKITVITNGINMKRFHPDADHHEIEKELALRKTSKKVVYISRLTGPLVDIANMVVDIAPKLKNHFKDIEIIIVGDGEGLNSIKQHAEGIENNKHYIKIIGKRTDIPNILNMADVVIAVGRTAIEAMAMEKSIILAGGEGYLGILTEDKFHLAQETNFTGRNIGIIESDSQLFEDVKQILELPKNDVKDRGSFFRKKVMELYSVEEMARQTVEVYHKLLRVRGDKR</sequence>
<dbReference type="EMBL" id="FMUS01000009">
    <property type="protein sequence ID" value="SCY48992.1"/>
    <property type="molecule type" value="Genomic_DNA"/>
</dbReference>
<evidence type="ECO:0000259" key="1">
    <source>
        <dbReference type="Pfam" id="PF00534"/>
    </source>
</evidence>
<gene>
    <name evidence="3" type="ORF">SAMN03080606_01634</name>
</gene>
<proteinExistence type="predicted"/>
<dbReference type="SUPFAM" id="SSF53756">
    <property type="entry name" value="UDP-Glycosyltransferase/glycogen phosphorylase"/>
    <property type="match status" value="1"/>
</dbReference>
<organism evidence="3 4">
    <name type="scientific">Alkaliphilus peptidifermentans DSM 18978</name>
    <dbReference type="NCBI Taxonomy" id="1120976"/>
    <lineage>
        <taxon>Bacteria</taxon>
        <taxon>Bacillati</taxon>
        <taxon>Bacillota</taxon>
        <taxon>Clostridia</taxon>
        <taxon>Peptostreptococcales</taxon>
        <taxon>Natronincolaceae</taxon>
        <taxon>Alkaliphilus</taxon>
    </lineage>
</organism>